<evidence type="ECO:0000259" key="5">
    <source>
        <dbReference type="Pfam" id="PF01494"/>
    </source>
</evidence>
<evidence type="ECO:0000256" key="2">
    <source>
        <dbReference type="ARBA" id="ARBA00023033"/>
    </source>
</evidence>
<dbReference type="PANTHER" id="PTHR45934">
    <property type="entry name" value="FAD/NAD(P)-BINDING OXIDOREDUCTASE FAMILY PROTEIN"/>
    <property type="match status" value="1"/>
</dbReference>
<dbReference type="AlphaFoldDB" id="A9NVM0"/>
<dbReference type="InterPro" id="IPR002938">
    <property type="entry name" value="FAD-bd"/>
</dbReference>
<dbReference type="InterPro" id="IPR044560">
    <property type="entry name" value="MOase"/>
</dbReference>
<keyword evidence="4" id="KW-0812">Transmembrane</keyword>
<dbReference type="Pfam" id="PF01494">
    <property type="entry name" value="FAD_binding_3"/>
    <property type="match status" value="1"/>
</dbReference>
<dbReference type="GO" id="GO:0004497">
    <property type="term" value="F:monooxygenase activity"/>
    <property type="evidence" value="ECO:0007669"/>
    <property type="project" value="UniProtKB-KW"/>
</dbReference>
<accession>A9NVM0</accession>
<evidence type="ECO:0000313" key="6">
    <source>
        <dbReference type="EMBL" id="ABK24681.1"/>
    </source>
</evidence>
<dbReference type="EMBL" id="EF085374">
    <property type="protein sequence ID" value="ABK24681.1"/>
    <property type="molecule type" value="mRNA"/>
</dbReference>
<evidence type="ECO:0000256" key="1">
    <source>
        <dbReference type="ARBA" id="ARBA00023002"/>
    </source>
</evidence>
<dbReference type="Gene3D" id="3.50.50.60">
    <property type="entry name" value="FAD/NAD(P)-binding domain"/>
    <property type="match status" value="1"/>
</dbReference>
<keyword evidence="2" id="KW-0503">Monooxygenase</keyword>
<name>A9NVM0_PICSI</name>
<organism evidence="6">
    <name type="scientific">Picea sitchensis</name>
    <name type="common">Sitka spruce</name>
    <name type="synonym">Pinus sitchensis</name>
    <dbReference type="NCBI Taxonomy" id="3332"/>
    <lineage>
        <taxon>Eukaryota</taxon>
        <taxon>Viridiplantae</taxon>
        <taxon>Streptophyta</taxon>
        <taxon>Embryophyta</taxon>
        <taxon>Tracheophyta</taxon>
        <taxon>Spermatophyta</taxon>
        <taxon>Pinopsida</taxon>
        <taxon>Pinidae</taxon>
        <taxon>Conifers I</taxon>
        <taxon>Pinales</taxon>
        <taxon>Pinaceae</taxon>
        <taxon>Picea</taxon>
    </lineage>
</organism>
<dbReference type="GO" id="GO:0071949">
    <property type="term" value="F:FAD binding"/>
    <property type="evidence" value="ECO:0007669"/>
    <property type="project" value="InterPro"/>
</dbReference>
<keyword evidence="4" id="KW-1133">Transmembrane helix</keyword>
<dbReference type="PANTHER" id="PTHR45934:SF9">
    <property type="entry name" value="FAD_NAD(P)-BINDING OXIDOREDUCTASE FAMILY PROTEIN"/>
    <property type="match status" value="1"/>
</dbReference>
<reference evidence="6" key="1">
    <citation type="journal article" date="2008" name="BMC Genomics">
        <title>A conifer genomics resource of 200,000 spruce (Picea spp.) ESTs and 6,464 high-quality, sequence-finished full-length cDNAs for Sitka spruce (Picea sitchensis).</title>
        <authorList>
            <person name="Ralph S.G."/>
            <person name="Chun H.J."/>
            <person name="Kolosova N."/>
            <person name="Cooper D."/>
            <person name="Oddy C."/>
            <person name="Ritland C.E."/>
            <person name="Kirkpatrick R."/>
            <person name="Moore R."/>
            <person name="Barber S."/>
            <person name="Holt R.A."/>
            <person name="Jones S.J."/>
            <person name="Marra M.A."/>
            <person name="Douglas C.J."/>
            <person name="Ritland K."/>
            <person name="Bohlmann J."/>
        </authorList>
    </citation>
    <scope>NUCLEOTIDE SEQUENCE</scope>
    <source>
        <tissue evidence="6">Bark</tissue>
    </source>
</reference>
<evidence type="ECO:0000256" key="4">
    <source>
        <dbReference type="SAM" id="Phobius"/>
    </source>
</evidence>
<proteinExistence type="evidence at transcript level"/>
<feature type="domain" description="FAD-binding" evidence="5">
    <location>
        <begin position="16"/>
        <end position="358"/>
    </location>
</feature>
<protein>
    <recommendedName>
        <fullName evidence="5">FAD-binding domain-containing protein</fullName>
    </recommendedName>
</protein>
<dbReference type="InterPro" id="IPR036188">
    <property type="entry name" value="FAD/NAD-bd_sf"/>
</dbReference>
<keyword evidence="4" id="KW-0472">Membrane</keyword>
<dbReference type="SUPFAM" id="SSF51905">
    <property type="entry name" value="FAD/NAD(P)-binding domain"/>
    <property type="match status" value="1"/>
</dbReference>
<keyword evidence="1" id="KW-0560">Oxidoreductase</keyword>
<evidence type="ECO:0000256" key="3">
    <source>
        <dbReference type="ARBA" id="ARBA00024018"/>
    </source>
</evidence>
<sequence>MSSSSSISNEQFETFVIVGGGIAGLATAVALQRVGLKSLVLERADSLRTTGAALTLMTNAWRALDVLGVAQSLRLKHPQLQGAQVTSFPSAFTKQISYTGSGKCGDHEVRCVQRSFLLETLAKELAPGTIRFNTKVVSIQQSTNSSLTIVKLGDGALIKAKVLIGCDGGNSVVADWLGLQAPSLSGRSGIRGLATYPEGHKFGPKVKLYWGEHLRAGFVPCNDKDVYWFTTQSSLPSDSDIGRDPKSILEKAMEILGDYPEEILDIVKKTQIDTLTLTPLSLRWPWAVLFGKLCKGNVCVAGDAMHPMTPDLGQGGCSTLEDAVVLGRCLGEATTVMNGLEEEKKIEEALKKYVEERRWRSFGLISGAYITGVVQQGSGGVITRFLRDKFLSRKLSENLMNQADFDCGTLSSCTPT</sequence>
<feature type="transmembrane region" description="Helical" evidence="4">
    <location>
        <begin position="12"/>
        <end position="31"/>
    </location>
</feature>
<dbReference type="PRINTS" id="PR00420">
    <property type="entry name" value="RNGMNOXGNASE"/>
</dbReference>
<comment type="similarity">
    <text evidence="3">Belongs to the 3-hydroxybenzoate 6-hydroxylase family.</text>
</comment>